<evidence type="ECO:0000256" key="1">
    <source>
        <dbReference type="ARBA" id="ARBA00010456"/>
    </source>
</evidence>
<feature type="domain" description="Nucleoside phosphorylase" evidence="2">
    <location>
        <begin position="42"/>
        <end position="264"/>
    </location>
</feature>
<evidence type="ECO:0000313" key="4">
    <source>
        <dbReference type="RefSeq" id="XP_065665096.1"/>
    </source>
</evidence>
<protein>
    <submittedName>
        <fullName evidence="4">Uridine phosphorylase 2 isoform X2</fullName>
    </submittedName>
</protein>
<dbReference type="PANTHER" id="PTHR43691:SF11">
    <property type="entry name" value="FI09636P-RELATED"/>
    <property type="match status" value="1"/>
</dbReference>
<dbReference type="GeneID" id="101239352"/>
<dbReference type="NCBIfam" id="TIGR01719">
    <property type="entry name" value="euk_UDPppase"/>
    <property type="match status" value="1"/>
</dbReference>
<evidence type="ECO:0000259" key="2">
    <source>
        <dbReference type="Pfam" id="PF01048"/>
    </source>
</evidence>
<dbReference type="InterPro" id="IPR035994">
    <property type="entry name" value="Nucleoside_phosphorylase_sf"/>
</dbReference>
<dbReference type="Gene3D" id="3.40.50.1580">
    <property type="entry name" value="Nucleoside phosphorylase domain"/>
    <property type="match status" value="1"/>
</dbReference>
<dbReference type="Proteomes" id="UP001652625">
    <property type="component" value="Chromosome 11"/>
</dbReference>
<dbReference type="InterPro" id="IPR000845">
    <property type="entry name" value="Nucleoside_phosphorylase_d"/>
</dbReference>
<evidence type="ECO:0000313" key="3">
    <source>
        <dbReference type="Proteomes" id="UP001652625"/>
    </source>
</evidence>
<sequence>MNITNKHLDITNKHLDNIAVDHFHHLGFSTKDIALENFKDIKIVCVCGSPERVKKLAGFLNDGLKLVKAEELHNLCLTDRYVMFKIGPILLASHGIGAPSASILFHEIFKLLHYSEAKEFVFFRLGTCGGLGVKPGTIVLTKKALNGFLQPVYTQTVLGKKIDYPTIMDNTIIEELQHLVQENLNFDVISGDTFCCDDFYEAQARLDGAFCTYSKQDKEDFLTMLQSNGVKNIEMESSVVAAMCNRANIRACTMCVVLVDRLAEDQVILTNEMRKEIEKKPWYLLLEYIKRKVAPVRPDN</sequence>
<dbReference type="Pfam" id="PF01048">
    <property type="entry name" value="PNP_UDP_1"/>
    <property type="match status" value="1"/>
</dbReference>
<dbReference type="SUPFAM" id="SSF53167">
    <property type="entry name" value="Purine and uridine phosphorylases"/>
    <property type="match status" value="1"/>
</dbReference>
<proteinExistence type="inferred from homology"/>
<dbReference type="RefSeq" id="XP_065665096.1">
    <property type="nucleotide sequence ID" value="XM_065809024.1"/>
</dbReference>
<gene>
    <name evidence="4" type="primary">LOC101239352</name>
</gene>
<name>A0ABM4CT43_HYDVU</name>
<dbReference type="InterPro" id="IPR010059">
    <property type="entry name" value="Uridine_phosphorylase_euk"/>
</dbReference>
<dbReference type="CDD" id="cd17763">
    <property type="entry name" value="UP_hUPP-like"/>
    <property type="match status" value="1"/>
</dbReference>
<accession>A0ABM4CT43</accession>
<reference evidence="4" key="1">
    <citation type="submission" date="2025-08" db="UniProtKB">
        <authorList>
            <consortium name="RefSeq"/>
        </authorList>
    </citation>
    <scope>IDENTIFICATION</scope>
</reference>
<dbReference type="PANTHER" id="PTHR43691">
    <property type="entry name" value="URIDINE PHOSPHORYLASE"/>
    <property type="match status" value="1"/>
</dbReference>
<comment type="similarity">
    <text evidence="1">Belongs to the PNP/UDP phosphorylase family.</text>
</comment>
<keyword evidence="3" id="KW-1185">Reference proteome</keyword>
<organism evidence="3 4">
    <name type="scientific">Hydra vulgaris</name>
    <name type="common">Hydra</name>
    <name type="synonym">Hydra attenuata</name>
    <dbReference type="NCBI Taxonomy" id="6087"/>
    <lineage>
        <taxon>Eukaryota</taxon>
        <taxon>Metazoa</taxon>
        <taxon>Cnidaria</taxon>
        <taxon>Hydrozoa</taxon>
        <taxon>Hydroidolina</taxon>
        <taxon>Anthoathecata</taxon>
        <taxon>Aplanulata</taxon>
        <taxon>Hydridae</taxon>
        <taxon>Hydra</taxon>
    </lineage>
</organism>